<feature type="transmembrane region" description="Helical" evidence="1">
    <location>
        <begin position="36"/>
        <end position="57"/>
    </location>
</feature>
<evidence type="ECO:0000313" key="2">
    <source>
        <dbReference type="EMBL" id="OMH41208.1"/>
    </source>
</evidence>
<keyword evidence="3" id="KW-1185">Reference proteome</keyword>
<organism evidence="2 3">
    <name type="scientific">Desulfurobacterium indicum</name>
    <dbReference type="NCBI Taxonomy" id="1914305"/>
    <lineage>
        <taxon>Bacteria</taxon>
        <taxon>Pseudomonadati</taxon>
        <taxon>Aquificota</taxon>
        <taxon>Aquificia</taxon>
        <taxon>Desulfurobacteriales</taxon>
        <taxon>Desulfurobacteriaceae</taxon>
        <taxon>Desulfurobacterium</taxon>
    </lineage>
</organism>
<dbReference type="OrthoDB" id="11846at2"/>
<comment type="caution">
    <text evidence="2">The sequence shown here is derived from an EMBL/GenBank/DDBJ whole genome shotgun (WGS) entry which is preliminary data.</text>
</comment>
<dbReference type="AlphaFoldDB" id="A0A1R1MN11"/>
<dbReference type="STRING" id="1914305.BLW93_01575"/>
<accession>A0A1R1MN11</accession>
<keyword evidence="1" id="KW-1133">Transmembrane helix</keyword>
<dbReference type="Proteomes" id="UP000187408">
    <property type="component" value="Unassembled WGS sequence"/>
</dbReference>
<name>A0A1R1MN11_9BACT</name>
<gene>
    <name evidence="2" type="ORF">BLW93_01575</name>
</gene>
<sequence length="377" mass="43030">MLNLPGIPKFSKKEALSGSDSKKRLEVLKQLAKIKVFSNTEIFVFVLLFIVLAAFLFPRGELTEAILNGKENLNFGLSRVYIESLLKIKKDPKLIMVLIKNDIKSGNVKEAEKLLQELEKLKNSPISKEELLKLKLAILEEKYALASPDSKNTIKKQIKNTIKYLVVTNFNPETIKKIYNEALKLGFIDIAYIAADKLAAADKNPIIWHKKAFKLAVTLKNYDEAFKHIDFLINHSRGSKKIKFLQKAFNLSVAIGNYDRGYLYGEHLLKSKNFSRKDVNTLINMALAVKDYNSAFKYAYEAFKTTGEKYYFKKAIQIALWAGKKELVKHLITKYGMHYLNDPDMTLFLLKTSMALNDRNLSQQLASEAVKIYGGKR</sequence>
<evidence type="ECO:0000313" key="3">
    <source>
        <dbReference type="Proteomes" id="UP000187408"/>
    </source>
</evidence>
<keyword evidence="1" id="KW-0812">Transmembrane</keyword>
<dbReference type="RefSeq" id="WP_076712365.1">
    <property type="nucleotide sequence ID" value="NZ_MOEN01000003.1"/>
</dbReference>
<keyword evidence="1" id="KW-0472">Membrane</keyword>
<proteinExistence type="predicted"/>
<reference evidence="2 3" key="1">
    <citation type="submission" date="2016-10" db="EMBL/GenBank/DDBJ databases">
        <title>Genome sequence of a sulfur-reducing bacterium Desulfurobacterium indicum K6013.</title>
        <authorList>
            <person name="Cao J."/>
            <person name="Shao Z."/>
            <person name="Alain K."/>
            <person name="Jebbar M."/>
        </authorList>
    </citation>
    <scope>NUCLEOTIDE SEQUENCE [LARGE SCALE GENOMIC DNA]</scope>
    <source>
        <strain evidence="2 3">K6013</strain>
    </source>
</reference>
<protein>
    <submittedName>
        <fullName evidence="2">Uncharacterized protein</fullName>
    </submittedName>
</protein>
<dbReference type="EMBL" id="MOEN01000003">
    <property type="protein sequence ID" value="OMH41208.1"/>
    <property type="molecule type" value="Genomic_DNA"/>
</dbReference>
<evidence type="ECO:0000256" key="1">
    <source>
        <dbReference type="SAM" id="Phobius"/>
    </source>
</evidence>